<dbReference type="EMBL" id="QRTC01000040">
    <property type="protein sequence ID" value="RGQ38299.1"/>
    <property type="molecule type" value="Genomic_DNA"/>
</dbReference>
<accession>A0A412AW00</accession>
<dbReference type="Gene3D" id="1.10.150.240">
    <property type="entry name" value="Putative phosphatase, domain 2"/>
    <property type="match status" value="1"/>
</dbReference>
<proteinExistence type="predicted"/>
<dbReference type="Proteomes" id="UP000284751">
    <property type="component" value="Unassembled WGS sequence"/>
</dbReference>
<dbReference type="CDD" id="cd07505">
    <property type="entry name" value="HAD_BPGM-like"/>
    <property type="match status" value="1"/>
</dbReference>
<comment type="caution">
    <text evidence="1">The sequence shown here is derived from an EMBL/GenBank/DDBJ whole genome shotgun (WGS) entry which is preliminary data.</text>
</comment>
<dbReference type="NCBIfam" id="TIGR01509">
    <property type="entry name" value="HAD-SF-IA-v3"/>
    <property type="match status" value="1"/>
</dbReference>
<dbReference type="PRINTS" id="PR00413">
    <property type="entry name" value="HADHALOGNASE"/>
</dbReference>
<dbReference type="InterPro" id="IPR036412">
    <property type="entry name" value="HAD-like_sf"/>
</dbReference>
<dbReference type="InterPro" id="IPR006439">
    <property type="entry name" value="HAD-SF_hydro_IA"/>
</dbReference>
<dbReference type="PANTHER" id="PTHR18901">
    <property type="entry name" value="2-DEOXYGLUCOSE-6-PHOSPHATE PHOSPHATASE 2"/>
    <property type="match status" value="1"/>
</dbReference>
<evidence type="ECO:0000313" key="1">
    <source>
        <dbReference type="EMBL" id="RGQ38299.1"/>
    </source>
</evidence>
<reference evidence="1 2" key="1">
    <citation type="submission" date="2018-08" db="EMBL/GenBank/DDBJ databases">
        <title>A genome reference for cultivated species of the human gut microbiota.</title>
        <authorList>
            <person name="Zou Y."/>
            <person name="Xue W."/>
            <person name="Luo G."/>
        </authorList>
    </citation>
    <scope>NUCLEOTIDE SEQUENCE [LARGE SCALE GENOMIC DNA]</scope>
    <source>
        <strain evidence="1 2">AF28-26</strain>
    </source>
</reference>
<dbReference type="InterPro" id="IPR023198">
    <property type="entry name" value="PGP-like_dom2"/>
</dbReference>
<organism evidence="1 2">
    <name type="scientific">[Clostridium] leptum</name>
    <dbReference type="NCBI Taxonomy" id="1535"/>
    <lineage>
        <taxon>Bacteria</taxon>
        <taxon>Bacillati</taxon>
        <taxon>Bacillota</taxon>
        <taxon>Clostridia</taxon>
        <taxon>Eubacteriales</taxon>
        <taxon>Oscillospiraceae</taxon>
        <taxon>Oscillospiraceae incertae sedis</taxon>
    </lineage>
</organism>
<dbReference type="InterPro" id="IPR023214">
    <property type="entry name" value="HAD_sf"/>
</dbReference>
<evidence type="ECO:0000313" key="2">
    <source>
        <dbReference type="Proteomes" id="UP000284751"/>
    </source>
</evidence>
<dbReference type="Pfam" id="PF00702">
    <property type="entry name" value="Hydrolase"/>
    <property type="match status" value="1"/>
</dbReference>
<gene>
    <name evidence="1" type="ORF">DWY99_09840</name>
</gene>
<name>A0A412AW00_9FIRM</name>
<dbReference type="GO" id="GO:0016791">
    <property type="term" value="F:phosphatase activity"/>
    <property type="evidence" value="ECO:0007669"/>
    <property type="project" value="TreeGrafter"/>
</dbReference>
<dbReference type="AlphaFoldDB" id="A0A412AW00"/>
<protein>
    <submittedName>
        <fullName evidence="1">HAD family phosphatase</fullName>
    </submittedName>
</protein>
<dbReference type="SFLD" id="SFLDG01129">
    <property type="entry name" value="C1.5:_HAD__Beta-PGM__Phosphata"/>
    <property type="match status" value="1"/>
</dbReference>
<dbReference type="SUPFAM" id="SSF56784">
    <property type="entry name" value="HAD-like"/>
    <property type="match status" value="1"/>
</dbReference>
<sequence length="213" mass="23509">MKPIKAAIFDMDGTILDSMGIWAKIDIDFLNARGLEVPDDYMEKVGPMSYQEMAEYTIQRFHLDEKPESLIQEWNDRAVAAYSGEVKLKDGAMAYLLSLKEKGVKLALATASGPPLFGPALKNNGIYHLFDAISHVGECARGKGFPDIYLLSAKRLEVAPEDCAVFEDILDGIQGAKAANMYAVGVYDVYAAQQSQAIQSLADQYIKSFRELL</sequence>
<dbReference type="Gene3D" id="3.40.50.1000">
    <property type="entry name" value="HAD superfamily/HAD-like"/>
    <property type="match status" value="1"/>
</dbReference>
<dbReference type="PANTHER" id="PTHR18901:SF38">
    <property type="entry name" value="PSEUDOURIDINE-5'-PHOSPHATASE"/>
    <property type="match status" value="1"/>
</dbReference>
<dbReference type="SFLD" id="SFLDS00003">
    <property type="entry name" value="Haloacid_Dehalogenase"/>
    <property type="match status" value="1"/>
</dbReference>